<evidence type="ECO:0000256" key="2">
    <source>
        <dbReference type="SAM" id="MobiDB-lite"/>
    </source>
</evidence>
<dbReference type="InterPro" id="IPR040182">
    <property type="entry name" value="ATG13"/>
</dbReference>
<keyword evidence="5" id="KW-1185">Reference proteome</keyword>
<evidence type="ECO:0000313" key="5">
    <source>
        <dbReference type="Proteomes" id="UP000243975"/>
    </source>
</evidence>
<proteinExistence type="predicted"/>
<dbReference type="OMA" id="HSWTSGI"/>
<dbReference type="Pfam" id="PF10033">
    <property type="entry name" value="ATG13"/>
    <property type="match status" value="1"/>
</dbReference>
<feature type="compositionally biased region" description="Pro residues" evidence="2">
    <location>
        <begin position="354"/>
        <end position="364"/>
    </location>
</feature>
<dbReference type="Gene3D" id="3.30.900.10">
    <property type="entry name" value="HORMA domain"/>
    <property type="match status" value="1"/>
</dbReference>
<dbReference type="GO" id="GO:0000407">
    <property type="term" value="C:phagophore assembly site"/>
    <property type="evidence" value="ECO:0007669"/>
    <property type="project" value="TreeGrafter"/>
</dbReference>
<dbReference type="InterPro" id="IPR036570">
    <property type="entry name" value="HORMA_dom_sf"/>
</dbReference>
<dbReference type="EMBL" id="LEKV01005420">
    <property type="protein sequence ID" value="KVH88401.1"/>
    <property type="molecule type" value="Genomic_DNA"/>
</dbReference>
<evidence type="ECO:0000313" key="4">
    <source>
        <dbReference type="EMBL" id="KVH88401.1"/>
    </source>
</evidence>
<dbReference type="Gramene" id="KVH88401">
    <property type="protein sequence ID" value="KVH88401"/>
    <property type="gene ID" value="Ccrd_023902"/>
</dbReference>
<dbReference type="GO" id="GO:0034497">
    <property type="term" value="P:protein localization to phagophore assembly site"/>
    <property type="evidence" value="ECO:0007669"/>
    <property type="project" value="TreeGrafter"/>
</dbReference>
<feature type="compositionally biased region" description="Polar residues" evidence="2">
    <location>
        <begin position="300"/>
        <end position="336"/>
    </location>
</feature>
<name>A0A103XD03_CYNCS</name>
<dbReference type="OrthoDB" id="70161at2759"/>
<dbReference type="STRING" id="59895.A0A103XD03"/>
<dbReference type="InterPro" id="IPR018731">
    <property type="entry name" value="Atg13_N"/>
</dbReference>
<dbReference type="PANTHER" id="PTHR13430">
    <property type="match status" value="1"/>
</dbReference>
<dbReference type="Proteomes" id="UP000243975">
    <property type="component" value="Unassembled WGS sequence"/>
</dbReference>
<evidence type="ECO:0000259" key="3">
    <source>
        <dbReference type="Pfam" id="PF10033"/>
    </source>
</evidence>
<feature type="compositionally biased region" description="Basic and acidic residues" evidence="2">
    <location>
        <begin position="460"/>
        <end position="469"/>
    </location>
</feature>
<keyword evidence="1" id="KW-0072">Autophagy</keyword>
<gene>
    <name evidence="4" type="ORF">Ccrd_023902</name>
</gene>
<feature type="region of interest" description="Disordered" evidence="2">
    <location>
        <begin position="272"/>
        <end position="371"/>
    </location>
</feature>
<dbReference type="AlphaFoldDB" id="A0A103XD03"/>
<dbReference type="PANTHER" id="PTHR13430:SF4">
    <property type="entry name" value="AUTOPHAGY-RELATED PROTEIN 13"/>
    <property type="match status" value="1"/>
</dbReference>
<feature type="domain" description="Autophagy-related protein 13 N-terminal" evidence="3">
    <location>
        <begin position="18"/>
        <end position="226"/>
    </location>
</feature>
<sequence length="616" mass="68353">MDLQSNNPNDHGRNEQIVSQFLLKSLHIVLDSRIPSIRPSGGRRGNLSLGSQVKKSDKWFNLALGERPTALDSLNFWHRNLMEPMIIDIILVQEMPATAALGRNECTTSGYGLLVETLVERWVVQYESARTSHQLTESSVPYKKTYKKSIILLRSLYTMMRLLPAYRAYRKLSISTKACDFDINYKVSSFSAPFTRTEEQAMKQYSFFPVEAQNGRLSISVKYRESLADFNLETSTSFPPEIITDYVGSPATDPFRAFPMMDKGVHATSFPAREMQSPTSAPPQRPHSWTSGLSRGAPFTHNQSFGSPPAHRSSTGRYDISSSPTDVYGQRTQNYRPPTHHRGTSFDDYQLSPPFSPSPSPSPPTYISGGNYMQSRLRSETAPVSIPNPMIIRSPRYLSPNLSDPNRHSLPPPSPRSTRYELSSHESPSGIRSLKKSEMSKVGDLSSGSGSANQYSSHKVSRDNKDDSGRFSGLLSSSGSPRIGFSRSSSRLSLQDELDDIDFSCPFIVDDVDTCESPVSRSVGGKQGRELSSHAKKSQDAAVGALVRMLRTAPPLRQDSSCYSLSDGLEGEFNTASGFFIARKTSDALEELKAYRDMKDLILSKSGTRLVSKQEL</sequence>
<accession>A0A103XD03</accession>
<reference evidence="4 5" key="1">
    <citation type="journal article" date="2016" name="Sci. Rep.">
        <title>The genome sequence of the outbreeding globe artichoke constructed de novo incorporating a phase-aware low-pass sequencing strategy of F1 progeny.</title>
        <authorList>
            <person name="Scaglione D."/>
            <person name="Reyes-Chin-Wo S."/>
            <person name="Acquadro A."/>
            <person name="Froenicke L."/>
            <person name="Portis E."/>
            <person name="Beitel C."/>
            <person name="Tirone M."/>
            <person name="Mauro R."/>
            <person name="Lo Monaco A."/>
            <person name="Mauromicale G."/>
            <person name="Faccioli P."/>
            <person name="Cattivelli L."/>
            <person name="Rieseberg L."/>
            <person name="Michelmore R."/>
            <person name="Lanteri S."/>
        </authorList>
    </citation>
    <scope>NUCLEOTIDE SEQUENCE [LARGE SCALE GENOMIC DNA]</scope>
    <source>
        <strain evidence="4">2C</strain>
    </source>
</reference>
<dbReference type="GO" id="GO:0005829">
    <property type="term" value="C:cytosol"/>
    <property type="evidence" value="ECO:0007669"/>
    <property type="project" value="TreeGrafter"/>
</dbReference>
<comment type="caution">
    <text evidence="4">The sequence shown here is derived from an EMBL/GenBank/DDBJ whole genome shotgun (WGS) entry which is preliminary data.</text>
</comment>
<feature type="region of interest" description="Disordered" evidence="2">
    <location>
        <begin position="395"/>
        <end position="487"/>
    </location>
</feature>
<protein>
    <submittedName>
        <fullName evidence="4">Autophagy-related protein 13</fullName>
    </submittedName>
</protein>
<dbReference type="GO" id="GO:0000423">
    <property type="term" value="P:mitophagy"/>
    <property type="evidence" value="ECO:0007669"/>
    <property type="project" value="TreeGrafter"/>
</dbReference>
<dbReference type="GO" id="GO:0034727">
    <property type="term" value="P:piecemeal microautophagy of the nucleus"/>
    <property type="evidence" value="ECO:0007669"/>
    <property type="project" value="TreeGrafter"/>
</dbReference>
<organism evidence="4 5">
    <name type="scientific">Cynara cardunculus var. scolymus</name>
    <name type="common">Globe artichoke</name>
    <name type="synonym">Cynara scolymus</name>
    <dbReference type="NCBI Taxonomy" id="59895"/>
    <lineage>
        <taxon>Eukaryota</taxon>
        <taxon>Viridiplantae</taxon>
        <taxon>Streptophyta</taxon>
        <taxon>Embryophyta</taxon>
        <taxon>Tracheophyta</taxon>
        <taxon>Spermatophyta</taxon>
        <taxon>Magnoliopsida</taxon>
        <taxon>eudicotyledons</taxon>
        <taxon>Gunneridae</taxon>
        <taxon>Pentapetalae</taxon>
        <taxon>asterids</taxon>
        <taxon>campanulids</taxon>
        <taxon>Asterales</taxon>
        <taxon>Asteraceae</taxon>
        <taxon>Carduoideae</taxon>
        <taxon>Cardueae</taxon>
        <taxon>Carduinae</taxon>
        <taxon>Cynara</taxon>
    </lineage>
</organism>
<evidence type="ECO:0000256" key="1">
    <source>
        <dbReference type="ARBA" id="ARBA00023006"/>
    </source>
</evidence>
<dbReference type="GO" id="GO:1990316">
    <property type="term" value="C:Atg1/ULK1 kinase complex"/>
    <property type="evidence" value="ECO:0007669"/>
    <property type="project" value="InterPro"/>
</dbReference>